<sequence length="1119" mass="123976">MEVADKDGFEEFLSKDSFYSGPSGSRNHIDNLRKSISIPYSISSQSINAQIAPEDTRAGPQRTSFMKNSPSIKALENILTSKNEFAKSQAPEIIDEADEEEEEGPSTPLNGRFQRDNIQRIPEPQVAPMIAVHSQNSEETFRTHTPDNTNRNRGFSLSTTEEGYSFNTESPELLSPAQIQTLRHVKGNDPAGLNHVKLINENTEDSDEQVTKVSNHSLDNEHDEMEQEDTLFENENDAKAQMLQNKPLSNRSMIPSYIWEENTPSAPMQQGPTNEPKVSSVKEERNTSKPLPPTQHAHQRSGSVFSTISKFKEQPALPKQEKTAPQQESKKTKSKGKENTGGGKKFSFRNLFGLKSKKKTDDDLVSVPAKIKSRSYSSPDILTTSKKPNTASDRRSIFGGRKQDKNYKPAPVRDTKQGDAYETQHEVKKPDYSRQNAKPPSSAPTMTRSLTSPDIFSASDNARFTSDKENSNLDEQLPARASQQVNHAPTRTPYQVNSIREVDDDAPRNISLIVPEGYSPLGYVGLSNEKAATDAIDDSNIGQQSFEPQGEYLEKEIFTEDDGRQPQEAEEATHTLQNHSQEINNSLLGEALFPRSLSQREVNSIVSLERSRSMKSIKDTKRSSFVNYSGNDDNIVHFEGPPADPANSSISRSNSILKNTGNAQEAQSPGDEKKEDGDENEDENLQDFIEFSDFIDLDNLDFSLSPRRIVGSSPIVEPNHSGQRSPISSNLASAARIEALTNAVPGTSESDPIVIDDSYGHTSTDVTDSQRDSSLLPSSLSPTSEDDDVRKQVTDRESEEMRTENEKTHISITDSSSEAIHNTSGDQSNSLLTPNLQTIDPTKFATSPETIESPESDHQPDYSQMAAQNSMYSNRPVKSRPISMSFKGLKGPSFGAKLNAANLRNSESHQSFNLSLSENETDDMENSEVGAGFGTSDDDSDDFEDPDDEAYNLGLQSLKDRNRMASRNVSEPRSHYSPSLNQGINGQMTDPIGSGDSRMSYAQPPSFSNFVHNKIPSISSHSSSPRSFSSMFSRRLKFSPNVSGNPKVNSPVIDTGGVRFSSRIILYDTYNGDEYDRHPDIATCNQLTPSLAQSIRDELNSFKSEWEVHDDSRCNTHFL</sequence>
<feature type="region of interest" description="Disordered" evidence="1">
    <location>
        <begin position="742"/>
        <end position="861"/>
    </location>
</feature>
<dbReference type="GO" id="GO:0030036">
    <property type="term" value="P:actin cytoskeleton organization"/>
    <property type="evidence" value="ECO:0007669"/>
    <property type="project" value="TreeGrafter"/>
</dbReference>
<feature type="compositionally biased region" description="Polar residues" evidence="1">
    <location>
        <begin position="300"/>
        <end position="309"/>
    </location>
</feature>
<feature type="region of interest" description="Disordered" evidence="1">
    <location>
        <begin position="918"/>
        <end position="1005"/>
    </location>
</feature>
<feature type="compositionally biased region" description="Low complexity" evidence="1">
    <location>
        <begin position="772"/>
        <end position="783"/>
    </location>
</feature>
<dbReference type="InParanoid" id="G8YKQ8"/>
<dbReference type="OMA" id="FTHNKIP"/>
<dbReference type="FunCoup" id="G8YKQ8">
    <property type="interactions" value="125"/>
</dbReference>
<dbReference type="OrthoDB" id="5563016at2759"/>
<feature type="compositionally biased region" description="Polar residues" evidence="1">
    <location>
        <begin position="810"/>
        <end position="850"/>
    </location>
</feature>
<evidence type="ECO:0000256" key="1">
    <source>
        <dbReference type="SAM" id="MobiDB-lite"/>
    </source>
</evidence>
<evidence type="ECO:0000313" key="2">
    <source>
        <dbReference type="EMBL" id="CCE88642.1"/>
    </source>
</evidence>
<dbReference type="Proteomes" id="UP000005222">
    <property type="component" value="Chromosome F"/>
</dbReference>
<feature type="compositionally biased region" description="Acidic residues" evidence="1">
    <location>
        <begin position="936"/>
        <end position="950"/>
    </location>
</feature>
<proteinExistence type="predicted"/>
<dbReference type="EMBL" id="FO082054">
    <property type="protein sequence ID" value="CCE88642.1"/>
    <property type="molecule type" value="Genomic_DNA"/>
</dbReference>
<accession>G8YKQ8</accession>
<feature type="region of interest" description="Disordered" evidence="1">
    <location>
        <begin position="624"/>
        <end position="682"/>
    </location>
</feature>
<dbReference type="eggNOG" id="KOG4339">
    <property type="taxonomic scope" value="Eukaryota"/>
</dbReference>
<dbReference type="GO" id="GO:0003779">
    <property type="term" value="F:actin binding"/>
    <property type="evidence" value="ECO:0007669"/>
    <property type="project" value="TreeGrafter"/>
</dbReference>
<feature type="compositionally biased region" description="Polar residues" evidence="1">
    <location>
        <begin position="646"/>
        <end position="667"/>
    </location>
</feature>
<feature type="region of interest" description="Disordered" evidence="1">
    <location>
        <begin position="262"/>
        <end position="497"/>
    </location>
</feature>
<dbReference type="HOGENOM" id="CLU_293216_0_0_1"/>
<feature type="compositionally biased region" description="Polar residues" evidence="1">
    <location>
        <begin position="374"/>
        <end position="391"/>
    </location>
</feature>
<feature type="compositionally biased region" description="Polar residues" evidence="1">
    <location>
        <begin position="433"/>
        <end position="464"/>
    </location>
</feature>
<protein>
    <submittedName>
        <fullName evidence="2">Piso0_001414 protein</fullName>
    </submittedName>
</protein>
<keyword evidence="3" id="KW-1185">Reference proteome</keyword>
<feature type="compositionally biased region" description="Polar residues" evidence="1">
    <location>
        <begin position="481"/>
        <end position="497"/>
    </location>
</feature>
<evidence type="ECO:0000313" key="3">
    <source>
        <dbReference type="Proteomes" id="UP000005222"/>
    </source>
</evidence>
<dbReference type="AlphaFoldDB" id="G8YKQ8"/>
<feature type="compositionally biased region" description="Basic and acidic residues" evidence="1">
    <location>
        <begin position="788"/>
        <end position="809"/>
    </location>
</feature>
<feature type="compositionally biased region" description="Polar residues" evidence="1">
    <location>
        <begin position="965"/>
        <end position="988"/>
    </location>
</feature>
<organism evidence="2 3">
    <name type="scientific">Pichia sorbitophila (strain ATCC MYA-4447 / BCRC 22081 / CBS 7064 / NBRC 10061 / NRRL Y-12695)</name>
    <name type="common">Hybrid yeast</name>
    <dbReference type="NCBI Taxonomy" id="559304"/>
    <lineage>
        <taxon>Eukaryota</taxon>
        <taxon>Fungi</taxon>
        <taxon>Dikarya</taxon>
        <taxon>Ascomycota</taxon>
        <taxon>Saccharomycotina</taxon>
        <taxon>Pichiomycetes</taxon>
        <taxon>Debaryomycetaceae</taxon>
        <taxon>Millerozyma</taxon>
    </lineage>
</organism>
<gene>
    <name evidence="2" type="primary">Piso0_001414</name>
    <name evidence="2" type="ORF">GNLVRS01_PISO0F05967g</name>
</gene>
<name>G8YKQ8_PICSO</name>
<dbReference type="STRING" id="559304.G8YKQ8"/>
<feature type="compositionally biased region" description="Basic and acidic residues" evidence="1">
    <location>
        <begin position="328"/>
        <end position="338"/>
    </location>
</feature>
<dbReference type="PANTHER" id="PTHR12751:SF18">
    <property type="entry name" value="PHOSPHATASE AND ACTIN REGULATOR 1"/>
    <property type="match status" value="1"/>
</dbReference>
<reference evidence="2 3" key="1">
    <citation type="journal article" date="2012" name="G3 (Bethesda)">
        <title>Pichia sorbitophila, an interspecies yeast hybrid reveals early steps of genome resolution following polyploidization.</title>
        <authorList>
            <person name="Leh Louis V."/>
            <person name="Despons L."/>
            <person name="Friedrich A."/>
            <person name="Martin T."/>
            <person name="Durrens P."/>
            <person name="Casaregola S."/>
            <person name="Neuveglise C."/>
            <person name="Fairhead C."/>
            <person name="Marck C."/>
            <person name="Cruz J.A."/>
            <person name="Straub M.L."/>
            <person name="Kugler V."/>
            <person name="Sacerdot C."/>
            <person name="Uzunov Z."/>
            <person name="Thierry A."/>
            <person name="Weiss S."/>
            <person name="Bleykasten C."/>
            <person name="De Montigny J."/>
            <person name="Jacques N."/>
            <person name="Jung P."/>
            <person name="Lemaire M."/>
            <person name="Mallet S."/>
            <person name="Morel G."/>
            <person name="Richard G.F."/>
            <person name="Sarkar A."/>
            <person name="Savel G."/>
            <person name="Schacherer J."/>
            <person name="Seret M.L."/>
            <person name="Talla E."/>
            <person name="Samson G."/>
            <person name="Jubin C."/>
            <person name="Poulain J."/>
            <person name="Vacherie B."/>
            <person name="Barbe V."/>
            <person name="Pelletier E."/>
            <person name="Sherman D.J."/>
            <person name="Westhof E."/>
            <person name="Weissenbach J."/>
            <person name="Baret P.V."/>
            <person name="Wincker P."/>
            <person name="Gaillardin C."/>
            <person name="Dujon B."/>
            <person name="Souciet J.L."/>
        </authorList>
    </citation>
    <scope>NUCLEOTIDE SEQUENCE [LARGE SCALE GENOMIC DNA]</scope>
    <source>
        <strain evidence="3">ATCC MYA-4447 / BCRC 22081 / CBS 7064 / NBRC 10061 / NRRL Y-12695</strain>
    </source>
</reference>
<feature type="compositionally biased region" description="Basic and acidic residues" evidence="1">
    <location>
        <begin position="392"/>
        <end position="432"/>
    </location>
</feature>
<dbReference type="PANTHER" id="PTHR12751">
    <property type="entry name" value="PHOSPHATASE AND ACTIN REGULATOR PHACTR"/>
    <property type="match status" value="1"/>
</dbReference>
<feature type="compositionally biased region" description="Polar residues" evidence="1">
    <location>
        <begin position="262"/>
        <end position="277"/>
    </location>
</feature>